<sequence>MAIQRKVFRYRGDVQGVGFRVNAIQQARGLTIAGFVRNEPDGDVTMDVQGDAADLRELAKRVESSMKYKINETLVDTRDPLPDRTGFKIKY</sequence>
<dbReference type="SUPFAM" id="SSF54975">
    <property type="entry name" value="Acylphosphatase/BLUF domain-like"/>
    <property type="match status" value="1"/>
</dbReference>
<dbReference type="PROSITE" id="PS00151">
    <property type="entry name" value="ACYLPHOSPHATASE_2"/>
    <property type="match status" value="1"/>
</dbReference>
<name>A0ABT0TYU3_9BACT</name>
<dbReference type="InterPro" id="IPR001792">
    <property type="entry name" value="Acylphosphatase-like_dom"/>
</dbReference>
<accession>A0ABT0TYU3</accession>
<organism evidence="7 8">
    <name type="scientific">Aporhodopirellula aestuarii</name>
    <dbReference type="NCBI Taxonomy" id="2950107"/>
    <lineage>
        <taxon>Bacteria</taxon>
        <taxon>Pseudomonadati</taxon>
        <taxon>Planctomycetota</taxon>
        <taxon>Planctomycetia</taxon>
        <taxon>Pirellulales</taxon>
        <taxon>Pirellulaceae</taxon>
        <taxon>Aporhodopirellula</taxon>
    </lineage>
</organism>
<evidence type="ECO:0000256" key="4">
    <source>
        <dbReference type="PROSITE-ProRule" id="PRU00520"/>
    </source>
</evidence>
<evidence type="ECO:0000256" key="3">
    <source>
        <dbReference type="ARBA" id="ARBA00047645"/>
    </source>
</evidence>
<evidence type="ECO:0000256" key="1">
    <source>
        <dbReference type="ARBA" id="ARBA00005614"/>
    </source>
</evidence>
<reference evidence="7 8" key="1">
    <citation type="journal article" date="2022" name="Syst. Appl. Microbiol.">
        <title>Rhodopirellula aestuarii sp. nov., a novel member of the genus Rhodopirellula isolated from brackish sediments collected in the Tagus River estuary, Portugal.</title>
        <authorList>
            <person name="Vitorino I.R."/>
            <person name="Klimek D."/>
            <person name="Calusinska M."/>
            <person name="Lobo-da-Cunha A."/>
            <person name="Vasconcelos V."/>
            <person name="Lage O.M."/>
        </authorList>
    </citation>
    <scope>NUCLEOTIDE SEQUENCE [LARGE SCALE GENOMIC DNA]</scope>
    <source>
        <strain evidence="7 8">ICT_H3.1</strain>
    </source>
</reference>
<dbReference type="EC" id="3.6.1.7" evidence="2 4"/>
<evidence type="ECO:0000259" key="6">
    <source>
        <dbReference type="PROSITE" id="PS51160"/>
    </source>
</evidence>
<dbReference type="Pfam" id="PF00708">
    <property type="entry name" value="Acylphosphatase"/>
    <property type="match status" value="1"/>
</dbReference>
<keyword evidence="8" id="KW-1185">Reference proteome</keyword>
<comment type="caution">
    <text evidence="7">The sequence shown here is derived from an EMBL/GenBank/DDBJ whole genome shotgun (WGS) entry which is preliminary data.</text>
</comment>
<gene>
    <name evidence="7" type="ORF">NB063_03850</name>
</gene>
<dbReference type="InterPro" id="IPR036046">
    <property type="entry name" value="Acylphosphatase-like_dom_sf"/>
</dbReference>
<evidence type="ECO:0000313" key="7">
    <source>
        <dbReference type="EMBL" id="MCM2369750.1"/>
    </source>
</evidence>
<dbReference type="Proteomes" id="UP001202961">
    <property type="component" value="Unassembled WGS sequence"/>
</dbReference>
<evidence type="ECO:0000256" key="5">
    <source>
        <dbReference type="RuleBase" id="RU004168"/>
    </source>
</evidence>
<dbReference type="RefSeq" id="WP_250927421.1">
    <property type="nucleotide sequence ID" value="NZ_JAMQBK010000013.1"/>
</dbReference>
<feature type="active site" evidence="4">
    <location>
        <position position="20"/>
    </location>
</feature>
<evidence type="ECO:0000313" key="8">
    <source>
        <dbReference type="Proteomes" id="UP001202961"/>
    </source>
</evidence>
<comment type="catalytic activity">
    <reaction evidence="3 4">
        <text>an acyl phosphate + H2O = a carboxylate + phosphate + H(+)</text>
        <dbReference type="Rhea" id="RHEA:14965"/>
        <dbReference type="ChEBI" id="CHEBI:15377"/>
        <dbReference type="ChEBI" id="CHEBI:15378"/>
        <dbReference type="ChEBI" id="CHEBI:29067"/>
        <dbReference type="ChEBI" id="CHEBI:43474"/>
        <dbReference type="ChEBI" id="CHEBI:59918"/>
        <dbReference type="EC" id="3.6.1.7"/>
    </reaction>
</comment>
<evidence type="ECO:0000256" key="2">
    <source>
        <dbReference type="ARBA" id="ARBA00012150"/>
    </source>
</evidence>
<dbReference type="PANTHER" id="PTHR47268:SF4">
    <property type="entry name" value="ACYLPHOSPHATASE"/>
    <property type="match status" value="1"/>
</dbReference>
<dbReference type="PANTHER" id="PTHR47268">
    <property type="entry name" value="ACYLPHOSPHATASE"/>
    <property type="match status" value="1"/>
</dbReference>
<dbReference type="Gene3D" id="3.30.70.100">
    <property type="match status" value="1"/>
</dbReference>
<dbReference type="PROSITE" id="PS51160">
    <property type="entry name" value="ACYLPHOSPHATASE_3"/>
    <property type="match status" value="1"/>
</dbReference>
<protein>
    <recommendedName>
        <fullName evidence="2 4">acylphosphatase</fullName>
        <ecNumber evidence="2 4">3.6.1.7</ecNumber>
    </recommendedName>
</protein>
<feature type="active site" evidence="4">
    <location>
        <position position="38"/>
    </location>
</feature>
<keyword evidence="4" id="KW-0378">Hydrolase</keyword>
<comment type="similarity">
    <text evidence="1 5">Belongs to the acylphosphatase family.</text>
</comment>
<feature type="domain" description="Acylphosphatase-like" evidence="6">
    <location>
        <begin position="5"/>
        <end position="91"/>
    </location>
</feature>
<dbReference type="InterPro" id="IPR020456">
    <property type="entry name" value="Acylphosphatase"/>
</dbReference>
<dbReference type="InterPro" id="IPR017968">
    <property type="entry name" value="Acylphosphatase_CS"/>
</dbReference>
<dbReference type="EMBL" id="JAMQBK010000013">
    <property type="protein sequence ID" value="MCM2369750.1"/>
    <property type="molecule type" value="Genomic_DNA"/>
</dbReference>
<proteinExistence type="inferred from homology"/>